<dbReference type="CDD" id="cd09078">
    <property type="entry name" value="nSMase"/>
    <property type="match status" value="1"/>
</dbReference>
<dbReference type="InterPro" id="IPR036691">
    <property type="entry name" value="Endo/exonu/phosph_ase_sf"/>
</dbReference>
<dbReference type="SUPFAM" id="SSF56219">
    <property type="entry name" value="DNase I-like"/>
    <property type="match status" value="1"/>
</dbReference>
<dbReference type="Gene3D" id="3.60.10.10">
    <property type="entry name" value="Endonuclease/exonuclease/phosphatase"/>
    <property type="match status" value="1"/>
</dbReference>
<dbReference type="EMBL" id="QPEX01000027">
    <property type="protein sequence ID" value="RCS48235.1"/>
    <property type="molecule type" value="Genomic_DNA"/>
</dbReference>
<evidence type="ECO:0000256" key="2">
    <source>
        <dbReference type="ARBA" id="ARBA00022801"/>
    </source>
</evidence>
<evidence type="ECO:0000313" key="6">
    <source>
        <dbReference type="Proteomes" id="UP000253562"/>
    </source>
</evidence>
<dbReference type="GO" id="GO:0004767">
    <property type="term" value="F:sphingomyelin phosphodiesterase activity"/>
    <property type="evidence" value="ECO:0007669"/>
    <property type="project" value="InterPro"/>
</dbReference>
<dbReference type="InterPro" id="IPR017766">
    <property type="entry name" value="Sphingomyelinase/PLipase_C"/>
</dbReference>
<organism evidence="5 6">
    <name type="scientific">Bremerella cremea</name>
    <dbReference type="NCBI Taxonomy" id="1031537"/>
    <lineage>
        <taxon>Bacteria</taxon>
        <taxon>Pseudomonadati</taxon>
        <taxon>Planctomycetota</taxon>
        <taxon>Planctomycetia</taxon>
        <taxon>Pirellulales</taxon>
        <taxon>Pirellulaceae</taxon>
        <taxon>Bremerella</taxon>
    </lineage>
</organism>
<evidence type="ECO:0000256" key="3">
    <source>
        <dbReference type="SAM" id="SignalP"/>
    </source>
</evidence>
<protein>
    <recommendedName>
        <fullName evidence="4">Endonuclease/exonuclease/phosphatase domain-containing protein</fullName>
    </recommendedName>
</protein>
<dbReference type="PANTHER" id="PTHR16320:SF23">
    <property type="entry name" value="SPHINGOMYELINASE C 1"/>
    <property type="match status" value="1"/>
</dbReference>
<dbReference type="GO" id="GO:0005576">
    <property type="term" value="C:extracellular region"/>
    <property type="evidence" value="ECO:0007669"/>
    <property type="project" value="InterPro"/>
</dbReference>
<dbReference type="OrthoDB" id="7181414at2"/>
<dbReference type="RefSeq" id="WP_114369283.1">
    <property type="nucleotide sequence ID" value="NZ_QPEX01000027.1"/>
</dbReference>
<keyword evidence="2" id="KW-0378">Hydrolase</keyword>
<feature type="chain" id="PRO_5016885498" description="Endonuclease/exonuclease/phosphatase domain-containing protein" evidence="3">
    <location>
        <begin position="17"/>
        <end position="346"/>
    </location>
</feature>
<evidence type="ECO:0000259" key="4">
    <source>
        <dbReference type="Pfam" id="PF03372"/>
    </source>
</evidence>
<dbReference type="PANTHER" id="PTHR16320">
    <property type="entry name" value="SPHINGOMYELINASE FAMILY MEMBER"/>
    <property type="match status" value="1"/>
</dbReference>
<sequence length="346" mass="37489">MNRVCFLIIASLVVCATGCASSGGHPAQPPESEYSAPVVEMATQASAELPVLLPQAETPPVLRTIAYNAHLLPSVALPIAGKRSGGDYRAEKIGEQVASYDLIGLTEVFDATYRESLIDQVQSQAEQEFHVALGPERSGRHMVGGGLLLLSKYPILETHTVTYQNATWFFTHGFRADGFAAKGALHVRILVDEQTGSAVDCFLTHLDSRSANVRREQLQEFCTFIAEYQQKENPVLLLGDFNIAATEPTSYNTEYDNLLAQIDRLRVQRFVDVGSSLSGGPTGSSDALASGGGRRIDYIFAANPVATQGLRLVPQAARHLPFRDEQVPEGSLSDHLAVACEFALTR</sequence>
<comment type="caution">
    <text evidence="5">The sequence shown here is derived from an EMBL/GenBank/DDBJ whole genome shotgun (WGS) entry which is preliminary data.</text>
</comment>
<feature type="domain" description="Endonuclease/exonuclease/phosphatase" evidence="4">
    <location>
        <begin position="85"/>
        <end position="335"/>
    </location>
</feature>
<dbReference type="Pfam" id="PF03372">
    <property type="entry name" value="Exo_endo_phos"/>
    <property type="match status" value="1"/>
</dbReference>
<evidence type="ECO:0000256" key="1">
    <source>
        <dbReference type="ARBA" id="ARBA00022729"/>
    </source>
</evidence>
<evidence type="ECO:0000313" key="5">
    <source>
        <dbReference type="EMBL" id="RCS48235.1"/>
    </source>
</evidence>
<reference evidence="5 6" key="1">
    <citation type="submission" date="2018-07" db="EMBL/GenBank/DDBJ databases">
        <title>Comparative genomes isolates from brazilian mangrove.</title>
        <authorList>
            <person name="De Araujo J.E."/>
            <person name="Taketani R.G."/>
            <person name="Silva M.C.P."/>
            <person name="Lourenco M.V."/>
            <person name="Oliveira V.M."/>
            <person name="Andreote F.D."/>
        </authorList>
    </citation>
    <scope>NUCLEOTIDE SEQUENCE [LARGE SCALE GENOMIC DNA]</scope>
    <source>
        <strain evidence="5 6">HEX PRIS-MGV</strain>
    </source>
</reference>
<gene>
    <name evidence="5" type="ORF">DTL42_13600</name>
</gene>
<feature type="signal peptide" evidence="3">
    <location>
        <begin position="1"/>
        <end position="16"/>
    </location>
</feature>
<dbReference type="InterPro" id="IPR038772">
    <property type="entry name" value="Sph/SMPD2-like"/>
</dbReference>
<proteinExistence type="predicted"/>
<name>A0A368KQF8_9BACT</name>
<keyword evidence="1 3" id="KW-0732">Signal</keyword>
<dbReference type="InterPro" id="IPR005135">
    <property type="entry name" value="Endo/exonuclease/phosphatase"/>
</dbReference>
<accession>A0A368KQF8</accession>
<dbReference type="Proteomes" id="UP000253562">
    <property type="component" value="Unassembled WGS sequence"/>
</dbReference>
<dbReference type="AlphaFoldDB" id="A0A368KQF8"/>